<sequence length="11" mass="1205">MDLGSSRRKGV</sequence>
<accession>A6KNK9</accession>
<dbReference type="Proteomes" id="UP000234681">
    <property type="component" value="Chromosome 1"/>
</dbReference>
<feature type="non-terminal residue" evidence="1">
    <location>
        <position position="11"/>
    </location>
</feature>
<name>A6KNK9_RAT</name>
<gene>
    <name evidence="1" type="ORF">rCG_22668</name>
</gene>
<dbReference type="EMBL" id="CH474075">
    <property type="protein sequence ID" value="EDL75829.1"/>
    <property type="molecule type" value="Genomic_DNA"/>
</dbReference>
<organism evidence="1 2">
    <name type="scientific">Rattus norvegicus</name>
    <name type="common">Rat</name>
    <dbReference type="NCBI Taxonomy" id="10116"/>
    <lineage>
        <taxon>Eukaryota</taxon>
        <taxon>Metazoa</taxon>
        <taxon>Chordata</taxon>
        <taxon>Craniata</taxon>
        <taxon>Vertebrata</taxon>
        <taxon>Euteleostomi</taxon>
        <taxon>Mammalia</taxon>
        <taxon>Eutheria</taxon>
        <taxon>Euarchontoglires</taxon>
        <taxon>Glires</taxon>
        <taxon>Rodentia</taxon>
        <taxon>Myomorpha</taxon>
        <taxon>Muroidea</taxon>
        <taxon>Muridae</taxon>
        <taxon>Murinae</taxon>
        <taxon>Rattus</taxon>
    </lineage>
</organism>
<reference evidence="2" key="1">
    <citation type="submission" date="2005-09" db="EMBL/GenBank/DDBJ databases">
        <authorList>
            <person name="Mural R.J."/>
            <person name="Li P.W."/>
            <person name="Adams M.D."/>
            <person name="Amanatides P.G."/>
            <person name="Baden-Tillson H."/>
            <person name="Barnstead M."/>
            <person name="Chin S.H."/>
            <person name="Dew I."/>
            <person name="Evans C.A."/>
            <person name="Ferriera S."/>
            <person name="Flanigan M."/>
            <person name="Fosler C."/>
            <person name="Glodek A."/>
            <person name="Gu Z."/>
            <person name="Holt R.A."/>
            <person name="Jennings D."/>
            <person name="Kraft C.L."/>
            <person name="Lu F."/>
            <person name="Nguyen T."/>
            <person name="Nusskern D.R."/>
            <person name="Pfannkoch C.M."/>
            <person name="Sitter C."/>
            <person name="Sutton G.G."/>
            <person name="Venter J.C."/>
            <person name="Wang Z."/>
            <person name="Woodage T."/>
            <person name="Zheng X.H."/>
            <person name="Zhong F."/>
        </authorList>
    </citation>
    <scope>NUCLEOTIDE SEQUENCE [LARGE SCALE GENOMIC DNA]</scope>
    <source>
        <strain>BN</strain>
        <strain evidence="2">Sprague-Dawley</strain>
    </source>
</reference>
<evidence type="ECO:0000313" key="1">
    <source>
        <dbReference type="EMBL" id="EDL75829.1"/>
    </source>
</evidence>
<protein>
    <submittedName>
        <fullName evidence="1">RCG22668</fullName>
    </submittedName>
</protein>
<proteinExistence type="predicted"/>
<evidence type="ECO:0000313" key="2">
    <source>
        <dbReference type="Proteomes" id="UP000234681"/>
    </source>
</evidence>